<sequence length="1006" mass="112949">MSQDAKAPVYLLPSNRRKFFANAQINEEDTRTVYTEVADPSDMRTESFISIFAEDLLNKIGANELDNQTVERLSLTLPTLLKALALKVGREASSQILRDMMVFIHKHRDAITKSFRNKHHEAMESDVKSISATEFSSGTESSSETEPSSPREPASKEIIERWLTSLIGIDFEGIPDHPIKDEFAISDDNDLNIPGLEEYKKLIFKDPGYAWLLSRLRIEMAFSRAEPDTSCDIFEAIIQAIPRVDRVSRRKYSQSAKVLFIIDWPVLAFLHNQNYNMPNSEAIAKAITLTGSQTDAQALSCRQYMTQIWPSTGAQTLQLLQEMLGSEGQKKKLRLNTPSKLTLEAWIDGTSVVVSALGIPDFVGEIGEQLAWLGAALRPSPVDVGISLCTPYVDQVGYLSNKSSETQCIIKYRIKPCEARSDNVNGQCWHHLFANPVVAQGFPILRRGEENRGLELPLDMLVALARARYIDTFKSKVFIKGFSTMLVPTGQSEDSLIWHLLYNEDPGQRISYLDCGLEHVDVQVPCFEKCRHILGWCSSAVSVVGTTKAPSEVGKSRLPKSHSGCALEKAEISGGQFVTGTAAFTLGNKEKPVHISRFGYFTKLQWISSKYFVFWDEEEKRGWLVDGASALLHILRASLVHSKRKFQSAWLLDLGTLRDTDDQSQPVSALQVLISEENRDLGLYIDKTEVFDEETSDRQRNSKVSRRQTRHYRLEDRIEHIYNILEKLIDHQTDAARRSGLQMNIRPRRELEGWDFKDLATDGDPFFPRVATIQTIGKGWVDFTRTIHAVTLFGRGFGQLIQPKSVTVPRCPRWSSLPSGRYYLAALVSDLHEIMERDGDPTSNPRRLCDNIIWHMKITTFNPCPGARGIHKCHDPVQVLFPLKFLQDLRKKPQVKLEDRGAVIFGHNMNLRWYWGDNGDPVKGDPPPQIDLPPDALYDSGLGSSISSPSSRSASEPNGAIAPGEDTPSPSSSLTLPSVSPGKVPKESRRPLHDMVSSISKRVRMS</sequence>
<gene>
    <name evidence="1" type="ORF">F4820DRAFT_451670</name>
</gene>
<evidence type="ECO:0000313" key="2">
    <source>
        <dbReference type="Proteomes" id="UP001497700"/>
    </source>
</evidence>
<protein>
    <submittedName>
        <fullName evidence="1">Uncharacterized protein</fullName>
    </submittedName>
</protein>
<dbReference type="EMBL" id="MU393544">
    <property type="protein sequence ID" value="KAI4861695.1"/>
    <property type="molecule type" value="Genomic_DNA"/>
</dbReference>
<comment type="caution">
    <text evidence="1">The sequence shown here is derived from an EMBL/GenBank/DDBJ whole genome shotgun (WGS) entry which is preliminary data.</text>
</comment>
<proteinExistence type="predicted"/>
<organism evidence="1 2">
    <name type="scientific">Hypoxylon rubiginosum</name>
    <dbReference type="NCBI Taxonomy" id="110542"/>
    <lineage>
        <taxon>Eukaryota</taxon>
        <taxon>Fungi</taxon>
        <taxon>Dikarya</taxon>
        <taxon>Ascomycota</taxon>
        <taxon>Pezizomycotina</taxon>
        <taxon>Sordariomycetes</taxon>
        <taxon>Xylariomycetidae</taxon>
        <taxon>Xylariales</taxon>
        <taxon>Hypoxylaceae</taxon>
        <taxon>Hypoxylon</taxon>
    </lineage>
</organism>
<name>A0ACB9YSF5_9PEZI</name>
<dbReference type="Proteomes" id="UP001497700">
    <property type="component" value="Unassembled WGS sequence"/>
</dbReference>
<accession>A0ACB9YSF5</accession>
<reference evidence="1 2" key="1">
    <citation type="journal article" date="2022" name="New Phytol.">
        <title>Ecological generalism drives hyperdiversity of secondary metabolite gene clusters in xylarialean endophytes.</title>
        <authorList>
            <person name="Franco M.E.E."/>
            <person name="Wisecaver J.H."/>
            <person name="Arnold A.E."/>
            <person name="Ju Y.M."/>
            <person name="Slot J.C."/>
            <person name="Ahrendt S."/>
            <person name="Moore L.P."/>
            <person name="Eastman K.E."/>
            <person name="Scott K."/>
            <person name="Konkel Z."/>
            <person name="Mondo S.J."/>
            <person name="Kuo A."/>
            <person name="Hayes R.D."/>
            <person name="Haridas S."/>
            <person name="Andreopoulos B."/>
            <person name="Riley R."/>
            <person name="LaButti K."/>
            <person name="Pangilinan J."/>
            <person name="Lipzen A."/>
            <person name="Amirebrahimi M."/>
            <person name="Yan J."/>
            <person name="Adam C."/>
            <person name="Keymanesh K."/>
            <person name="Ng V."/>
            <person name="Louie K."/>
            <person name="Northen T."/>
            <person name="Drula E."/>
            <person name="Henrissat B."/>
            <person name="Hsieh H.M."/>
            <person name="Youens-Clark K."/>
            <person name="Lutzoni F."/>
            <person name="Miadlikowska J."/>
            <person name="Eastwood D.C."/>
            <person name="Hamelin R.C."/>
            <person name="Grigoriev I.V."/>
            <person name="U'Ren J.M."/>
        </authorList>
    </citation>
    <scope>NUCLEOTIDE SEQUENCE [LARGE SCALE GENOMIC DNA]</scope>
    <source>
        <strain evidence="1 2">CBS 119005</strain>
    </source>
</reference>
<keyword evidence="2" id="KW-1185">Reference proteome</keyword>
<evidence type="ECO:0000313" key="1">
    <source>
        <dbReference type="EMBL" id="KAI4861695.1"/>
    </source>
</evidence>